<dbReference type="STRING" id="1123349.SAMN02744037_02094"/>
<name>A0A1M6RF97_9FIRM</name>
<keyword evidence="2" id="KW-1185">Reference proteome</keyword>
<gene>
    <name evidence="1" type="ORF">SAMN02744037_02094</name>
</gene>
<protein>
    <submittedName>
        <fullName evidence="1">Uncharacterized protein</fullName>
    </submittedName>
</protein>
<sequence>MLEKLSENQLVKMTKGEDGTVEYGLVMGKNNEKEEYEVLSIGFINKNGEFLCYPTEVENIKENLKINDRIFEEVKERKIRRKINKWLEENYDKFKN</sequence>
<dbReference type="EMBL" id="FRAE01000056">
    <property type="protein sequence ID" value="SHK31080.1"/>
    <property type="molecule type" value="Genomic_DNA"/>
</dbReference>
<dbReference type="OrthoDB" id="1757246at2"/>
<reference evidence="2" key="1">
    <citation type="submission" date="2016-11" db="EMBL/GenBank/DDBJ databases">
        <authorList>
            <person name="Varghese N."/>
            <person name="Submissions S."/>
        </authorList>
    </citation>
    <scope>NUCLEOTIDE SEQUENCE [LARGE SCALE GENOMIC DNA]</scope>
    <source>
        <strain evidence="2">DSM 15518</strain>
    </source>
</reference>
<accession>A0A1M6RF97</accession>
<organism evidence="1 2">
    <name type="scientific">Tepidibacter formicigenes DSM 15518</name>
    <dbReference type="NCBI Taxonomy" id="1123349"/>
    <lineage>
        <taxon>Bacteria</taxon>
        <taxon>Bacillati</taxon>
        <taxon>Bacillota</taxon>
        <taxon>Clostridia</taxon>
        <taxon>Peptostreptococcales</taxon>
        <taxon>Peptostreptococcaceae</taxon>
        <taxon>Tepidibacter</taxon>
    </lineage>
</organism>
<evidence type="ECO:0000313" key="1">
    <source>
        <dbReference type="EMBL" id="SHK31080.1"/>
    </source>
</evidence>
<evidence type="ECO:0000313" key="2">
    <source>
        <dbReference type="Proteomes" id="UP000242497"/>
    </source>
</evidence>
<proteinExistence type="predicted"/>
<dbReference type="AlphaFoldDB" id="A0A1M6RF97"/>
<dbReference type="Proteomes" id="UP000242497">
    <property type="component" value="Unassembled WGS sequence"/>
</dbReference>
<dbReference type="RefSeq" id="WP_072889752.1">
    <property type="nucleotide sequence ID" value="NZ_FRAE01000056.1"/>
</dbReference>